<dbReference type="AlphaFoldDB" id="A0A1M5SW73"/>
<dbReference type="InterPro" id="IPR050748">
    <property type="entry name" value="Glycosyltrans_8_dom-fam"/>
</dbReference>
<reference evidence="5" key="1">
    <citation type="submission" date="2016-11" db="EMBL/GenBank/DDBJ databases">
        <authorList>
            <person name="Varghese N."/>
            <person name="Submissions S."/>
        </authorList>
    </citation>
    <scope>NUCLEOTIDE SEQUENCE [LARGE SCALE GENOMIC DNA]</scope>
    <source>
        <strain evidence="5">DSM 28223</strain>
    </source>
</reference>
<evidence type="ECO:0000256" key="3">
    <source>
        <dbReference type="ARBA" id="ARBA00022723"/>
    </source>
</evidence>
<dbReference type="GO" id="GO:0016757">
    <property type="term" value="F:glycosyltransferase activity"/>
    <property type="evidence" value="ECO:0007669"/>
    <property type="project" value="UniProtKB-KW"/>
</dbReference>
<dbReference type="RefSeq" id="WP_072793381.1">
    <property type="nucleotide sequence ID" value="NZ_FQWM01000005.1"/>
</dbReference>
<gene>
    <name evidence="4" type="ORF">SAMN04488044_2514</name>
</gene>
<keyword evidence="3" id="KW-0479">Metal-binding</keyword>
<dbReference type="STRING" id="870908.SAMN04488044_2514"/>
<keyword evidence="5" id="KW-1185">Reference proteome</keyword>
<dbReference type="Gene3D" id="3.90.550.10">
    <property type="entry name" value="Spore Coat Polysaccharide Biosynthesis Protein SpsA, Chain A"/>
    <property type="match status" value="1"/>
</dbReference>
<protein>
    <submittedName>
        <fullName evidence="4">Lipopolysaccharide biosynthesis protein, LPS:glycosyltransferase</fullName>
    </submittedName>
</protein>
<dbReference type="Proteomes" id="UP000184211">
    <property type="component" value="Unassembled WGS sequence"/>
</dbReference>
<dbReference type="CDD" id="cd04194">
    <property type="entry name" value="GT8_A4GalT_like"/>
    <property type="match status" value="1"/>
</dbReference>
<evidence type="ECO:0000256" key="1">
    <source>
        <dbReference type="ARBA" id="ARBA00022676"/>
    </source>
</evidence>
<dbReference type="GO" id="GO:0046872">
    <property type="term" value="F:metal ion binding"/>
    <property type="evidence" value="ECO:0007669"/>
    <property type="project" value="UniProtKB-KW"/>
</dbReference>
<dbReference type="PANTHER" id="PTHR13778">
    <property type="entry name" value="GLYCOSYLTRANSFERASE 8 DOMAIN-CONTAINING PROTEIN"/>
    <property type="match status" value="1"/>
</dbReference>
<proteinExistence type="predicted"/>
<keyword evidence="2 4" id="KW-0808">Transferase</keyword>
<dbReference type="InterPro" id="IPR002495">
    <property type="entry name" value="Glyco_trans_8"/>
</dbReference>
<dbReference type="OrthoDB" id="5672604at2"/>
<dbReference type="PANTHER" id="PTHR13778:SF47">
    <property type="entry name" value="LIPOPOLYSACCHARIDE 1,3-GALACTOSYLTRANSFERASE"/>
    <property type="match status" value="1"/>
</dbReference>
<evidence type="ECO:0000313" key="5">
    <source>
        <dbReference type="Proteomes" id="UP000184211"/>
    </source>
</evidence>
<organism evidence="4 5">
    <name type="scientific">Cognatishimia maritima</name>
    <dbReference type="NCBI Taxonomy" id="870908"/>
    <lineage>
        <taxon>Bacteria</taxon>
        <taxon>Pseudomonadati</taxon>
        <taxon>Pseudomonadota</taxon>
        <taxon>Alphaproteobacteria</taxon>
        <taxon>Rhodobacterales</taxon>
        <taxon>Paracoccaceae</taxon>
        <taxon>Cognatishimia</taxon>
    </lineage>
</organism>
<dbReference type="EMBL" id="FQWM01000005">
    <property type="protein sequence ID" value="SHH42756.1"/>
    <property type="molecule type" value="Genomic_DNA"/>
</dbReference>
<keyword evidence="1" id="KW-0328">Glycosyltransferase</keyword>
<accession>A0A1M5SW73</accession>
<sequence length="297" mass="33813">MSEIDKIQIAIATDRNMLDAAIVALGSVLENCRHRVDVHFLGYALLAVDRNAIEKLCLLHNARLTFHELSSGLFVGAEQKNSKITLVTLARMYLPQWITGKILYLDSDMLICDDVAKLFEIDLGQSLLGAVRDPLMLSRLAKGRSAEDKTLLHIQSIMHDAPISEYFNAGLLLFDCDRIREKPALVDAMTDVSRANQYPMLDQDHLNSLFIGQTSFLPLRWNDAWAERQKLSRNLENLDFLRESEVGALDQPAVIHFTGSWKPWHRLNLDMLLRGRLRVIRRYRAAAKRILGSIKRP</sequence>
<name>A0A1M5SW73_9RHOB</name>
<dbReference type="InterPro" id="IPR029044">
    <property type="entry name" value="Nucleotide-diphossugar_trans"/>
</dbReference>
<dbReference type="Pfam" id="PF01501">
    <property type="entry name" value="Glyco_transf_8"/>
    <property type="match status" value="1"/>
</dbReference>
<evidence type="ECO:0000313" key="4">
    <source>
        <dbReference type="EMBL" id="SHH42756.1"/>
    </source>
</evidence>
<evidence type="ECO:0000256" key="2">
    <source>
        <dbReference type="ARBA" id="ARBA00022679"/>
    </source>
</evidence>
<dbReference type="SUPFAM" id="SSF53448">
    <property type="entry name" value="Nucleotide-diphospho-sugar transferases"/>
    <property type="match status" value="1"/>
</dbReference>